<dbReference type="OMA" id="NEDVMPA"/>
<reference evidence="2 3" key="1">
    <citation type="journal article" date="2008" name="PLoS Genet.">
        <title>Genomic islands in the pathogenic filamentous fungus Aspergillus fumigatus.</title>
        <authorList>
            <person name="Fedorova N.D."/>
            <person name="Khaldi N."/>
            <person name="Joardar V.S."/>
            <person name="Maiti R."/>
            <person name="Amedeo P."/>
            <person name="Anderson M.J."/>
            <person name="Crabtree J."/>
            <person name="Silva J.C."/>
            <person name="Badger J.H."/>
            <person name="Albarraq A."/>
            <person name="Angiuoli S."/>
            <person name="Bussey H."/>
            <person name="Bowyer P."/>
            <person name="Cotty P.J."/>
            <person name="Dyer P.S."/>
            <person name="Egan A."/>
            <person name="Galens K."/>
            <person name="Fraser-Liggett C.M."/>
            <person name="Haas B.J."/>
            <person name="Inman J.M."/>
            <person name="Kent R."/>
            <person name="Lemieux S."/>
            <person name="Malavazi I."/>
            <person name="Orvis J."/>
            <person name="Roemer T."/>
            <person name="Ronning C.M."/>
            <person name="Sundaram J.P."/>
            <person name="Sutton G."/>
            <person name="Turner G."/>
            <person name="Venter J.C."/>
            <person name="White O.R."/>
            <person name="Whitty B.R."/>
            <person name="Youngman P."/>
            <person name="Wolfe K.H."/>
            <person name="Goldman G.H."/>
            <person name="Wortman J.R."/>
            <person name="Jiang B."/>
            <person name="Denning D.W."/>
            <person name="Nierman W.C."/>
        </authorList>
    </citation>
    <scope>NUCLEOTIDE SEQUENCE [LARGE SCALE GENOMIC DNA]</scope>
    <source>
        <strain evidence="3">ATCC 1007 / CBS 513.65 / DSM 816 / NCTC 3887 / NRRL 1</strain>
    </source>
</reference>
<evidence type="ECO:0000256" key="1">
    <source>
        <dbReference type="SAM" id="MobiDB-lite"/>
    </source>
</evidence>
<proteinExistence type="predicted"/>
<dbReference type="OrthoDB" id="4356069at2759"/>
<feature type="region of interest" description="Disordered" evidence="1">
    <location>
        <begin position="1"/>
        <end position="174"/>
    </location>
</feature>
<keyword evidence="3" id="KW-1185">Reference proteome</keyword>
<gene>
    <name evidence="2" type="ORF">ACLA_047750</name>
</gene>
<dbReference type="eggNOG" id="ENOG502RNS2">
    <property type="taxonomic scope" value="Eukaryota"/>
</dbReference>
<dbReference type="Proteomes" id="UP000006701">
    <property type="component" value="Unassembled WGS sequence"/>
</dbReference>
<organism evidence="2 3">
    <name type="scientific">Aspergillus clavatus (strain ATCC 1007 / CBS 513.65 / DSM 816 / NCTC 3887 / NRRL 1 / QM 1276 / 107)</name>
    <dbReference type="NCBI Taxonomy" id="344612"/>
    <lineage>
        <taxon>Eukaryota</taxon>
        <taxon>Fungi</taxon>
        <taxon>Dikarya</taxon>
        <taxon>Ascomycota</taxon>
        <taxon>Pezizomycotina</taxon>
        <taxon>Eurotiomycetes</taxon>
        <taxon>Eurotiomycetidae</taxon>
        <taxon>Eurotiales</taxon>
        <taxon>Aspergillaceae</taxon>
        <taxon>Aspergillus</taxon>
        <taxon>Aspergillus subgen. Fumigati</taxon>
    </lineage>
</organism>
<feature type="compositionally biased region" description="Acidic residues" evidence="1">
    <location>
        <begin position="42"/>
        <end position="51"/>
    </location>
</feature>
<dbReference type="RefSeq" id="XP_001271732.1">
    <property type="nucleotide sequence ID" value="XM_001271731.1"/>
</dbReference>
<dbReference type="VEuPathDB" id="FungiDB:ACLA_047750"/>
<name>A1CHF1_ASPCL</name>
<dbReference type="HOGENOM" id="CLU_092841_0_0_1"/>
<feature type="compositionally biased region" description="Polar residues" evidence="1">
    <location>
        <begin position="102"/>
        <end position="120"/>
    </location>
</feature>
<evidence type="ECO:0000313" key="3">
    <source>
        <dbReference type="Proteomes" id="UP000006701"/>
    </source>
</evidence>
<evidence type="ECO:0000313" key="2">
    <source>
        <dbReference type="EMBL" id="EAW10306.1"/>
    </source>
</evidence>
<accession>A1CHF1</accession>
<dbReference type="AlphaFoldDB" id="A1CHF1"/>
<feature type="compositionally biased region" description="Low complexity" evidence="1">
    <location>
        <begin position="121"/>
        <end position="132"/>
    </location>
</feature>
<dbReference type="GeneID" id="4704272"/>
<sequence>MTIPTGYYDAKVRNRSKKSPTQIVTECRGPCEQPSFAHPWDDLDSSDEANEDVMPAPKGSAESRVEPGLIRSTSNTYIDPFSRVPKSPPLSVTSRMRRCSEHSTITELTTSISGTASSKHTSFTSSVPSVPSEDPRNLSCSPFHEKKLARRSKPREPESVRGQELVPSYDELYG</sequence>
<dbReference type="KEGG" id="act:ACLA_047750"/>
<protein>
    <submittedName>
        <fullName evidence="2">Uncharacterized protein</fullName>
    </submittedName>
</protein>
<dbReference type="EMBL" id="DS027054">
    <property type="protein sequence ID" value="EAW10306.1"/>
    <property type="molecule type" value="Genomic_DNA"/>
</dbReference>